<dbReference type="AlphaFoldDB" id="L0H2R0"/>
<dbReference type="PIRSF" id="PIRSF030802">
    <property type="entry name" value="UCP030802"/>
    <property type="match status" value="1"/>
</dbReference>
<dbReference type="OrthoDB" id="8746852at2"/>
<name>L0H2R0_9GAMM</name>
<evidence type="ECO:0000313" key="1">
    <source>
        <dbReference type="EMBL" id="AGA92352.1"/>
    </source>
</evidence>
<dbReference type="eggNOG" id="COG0561">
    <property type="taxonomic scope" value="Bacteria"/>
</dbReference>
<dbReference type="SUPFAM" id="SSF56784">
    <property type="entry name" value="HAD-like"/>
    <property type="match status" value="1"/>
</dbReference>
<dbReference type="KEGG" id="tmb:Thimo_3696"/>
<accession>L0H2R0</accession>
<dbReference type="InterPro" id="IPR024197">
    <property type="entry name" value="TPP-like"/>
</dbReference>
<protein>
    <recommendedName>
        <fullName evidence="3">HAD superfamily hydrolase</fullName>
    </recommendedName>
</protein>
<dbReference type="InterPro" id="IPR023214">
    <property type="entry name" value="HAD_sf"/>
</dbReference>
<dbReference type="RefSeq" id="WP_015282477.1">
    <property type="nucleotide sequence ID" value="NC_019940.1"/>
</dbReference>
<proteinExistence type="predicted"/>
<keyword evidence="2" id="KW-1185">Reference proteome</keyword>
<evidence type="ECO:0000313" key="2">
    <source>
        <dbReference type="Proteomes" id="UP000010816"/>
    </source>
</evidence>
<dbReference type="Proteomes" id="UP000010816">
    <property type="component" value="Chromosome"/>
</dbReference>
<dbReference type="EMBL" id="CP003051">
    <property type="protein sequence ID" value="AGA92352.1"/>
    <property type="molecule type" value="Genomic_DNA"/>
</dbReference>
<dbReference type="HOGENOM" id="CLU_063840_0_0_6"/>
<dbReference type="STRING" id="765912.Thimo_3696"/>
<gene>
    <name evidence="1" type="ORF">Thimo_3696</name>
</gene>
<organism evidence="1 2">
    <name type="scientific">Thioflavicoccus mobilis 8321</name>
    <dbReference type="NCBI Taxonomy" id="765912"/>
    <lineage>
        <taxon>Bacteria</taxon>
        <taxon>Pseudomonadati</taxon>
        <taxon>Pseudomonadota</taxon>
        <taxon>Gammaproteobacteria</taxon>
        <taxon>Chromatiales</taxon>
        <taxon>Chromatiaceae</taxon>
        <taxon>Thioflavicoccus</taxon>
    </lineage>
</organism>
<dbReference type="InterPro" id="IPR036412">
    <property type="entry name" value="HAD-like_sf"/>
</dbReference>
<sequence>MSPQPIFAFVDLDDSLLQTREKCRQAPLTEAAYDRTGAPLSFHTPAQIALLELLQGASLIPVTGRNLRALRQVRSPRFSSYRITSHGALVLGPDEDLLPSWRAGLHHQASEWAGPLAEVAAIADELIATERLALRSRVIDDLGIPVYVSIKGPPVELSLLAERIAPHWGTGVVHSNDKNLALLPPFADKAAAVRHVMAEIEDTVEAPPVYIGIGDSLTDLPFLRLCHFALVPQHSQIQAQAWAEPGAPG</sequence>
<dbReference type="PATRIC" id="fig|765912.4.peg.3620"/>
<reference evidence="1 2" key="1">
    <citation type="submission" date="2011-09" db="EMBL/GenBank/DDBJ databases">
        <title>Complete sequence of chromosome of Thioflavicoccus mobilis 8321.</title>
        <authorList>
            <consortium name="US DOE Joint Genome Institute"/>
            <person name="Lucas S."/>
            <person name="Han J."/>
            <person name="Lapidus A."/>
            <person name="Cheng J.-F."/>
            <person name="Goodwin L."/>
            <person name="Pitluck S."/>
            <person name="Peters L."/>
            <person name="Ovchinnikova G."/>
            <person name="Lu M."/>
            <person name="Detter J.C."/>
            <person name="Han C."/>
            <person name="Tapia R."/>
            <person name="Land M."/>
            <person name="Hauser L."/>
            <person name="Kyrpides N."/>
            <person name="Ivanova N."/>
            <person name="Pagani I."/>
            <person name="Vogl K."/>
            <person name="Liu Z."/>
            <person name="Imhoff J."/>
            <person name="Thiel V."/>
            <person name="Frigaard N.-U."/>
            <person name="Bryant D."/>
            <person name="Woyke T."/>
        </authorList>
    </citation>
    <scope>NUCLEOTIDE SEQUENCE [LARGE SCALE GENOMIC DNA]</scope>
    <source>
        <strain evidence="1 2">8321</strain>
    </source>
</reference>
<dbReference type="Gene3D" id="3.40.50.1000">
    <property type="entry name" value="HAD superfamily/HAD-like"/>
    <property type="match status" value="1"/>
</dbReference>
<evidence type="ECO:0008006" key="3">
    <source>
        <dbReference type="Google" id="ProtNLM"/>
    </source>
</evidence>